<organism evidence="3 4">
    <name type="scientific">Shewanella eurypsychrophilus</name>
    <dbReference type="NCBI Taxonomy" id="2593656"/>
    <lineage>
        <taxon>Bacteria</taxon>
        <taxon>Pseudomonadati</taxon>
        <taxon>Pseudomonadota</taxon>
        <taxon>Gammaproteobacteria</taxon>
        <taxon>Alteromonadales</taxon>
        <taxon>Shewanellaceae</taxon>
        <taxon>Shewanella</taxon>
    </lineage>
</organism>
<proteinExistence type="predicted"/>
<dbReference type="PANTHER" id="PTHR45947">
    <property type="entry name" value="SULFOQUINOVOSYL TRANSFERASE SQD2"/>
    <property type="match status" value="1"/>
</dbReference>
<dbReference type="Pfam" id="PF13439">
    <property type="entry name" value="Glyco_transf_4"/>
    <property type="match status" value="1"/>
</dbReference>
<dbReference type="RefSeq" id="WP_142874286.1">
    <property type="nucleotide sequence ID" value="NZ_CP045503.2"/>
</dbReference>
<dbReference type="EMBL" id="CP045503">
    <property type="protein sequence ID" value="QPG58666.1"/>
    <property type="molecule type" value="Genomic_DNA"/>
</dbReference>
<dbReference type="Gene3D" id="3.40.50.2000">
    <property type="entry name" value="Glycogen Phosphorylase B"/>
    <property type="match status" value="2"/>
</dbReference>
<dbReference type="SUPFAM" id="SSF53756">
    <property type="entry name" value="UDP-Glycosyltransferase/glycogen phosphorylase"/>
    <property type="match status" value="1"/>
</dbReference>
<keyword evidence="4" id="KW-1185">Reference proteome</keyword>
<evidence type="ECO:0000313" key="3">
    <source>
        <dbReference type="EMBL" id="QPG58666.1"/>
    </source>
</evidence>
<protein>
    <submittedName>
        <fullName evidence="3">Glycosyltransferase family 4 protein</fullName>
    </submittedName>
</protein>
<feature type="domain" description="Glycosyl transferase family 1" evidence="1">
    <location>
        <begin position="215"/>
        <end position="329"/>
    </location>
</feature>
<name>A0ABX6V9X6_9GAMM</name>
<evidence type="ECO:0000259" key="1">
    <source>
        <dbReference type="Pfam" id="PF00534"/>
    </source>
</evidence>
<evidence type="ECO:0000313" key="4">
    <source>
        <dbReference type="Proteomes" id="UP000316416"/>
    </source>
</evidence>
<gene>
    <name evidence="3" type="ORF">FM038_015515</name>
</gene>
<dbReference type="Pfam" id="PF00534">
    <property type="entry name" value="Glycos_transf_1"/>
    <property type="match status" value="1"/>
</dbReference>
<evidence type="ECO:0000259" key="2">
    <source>
        <dbReference type="Pfam" id="PF13439"/>
    </source>
</evidence>
<dbReference type="InterPro" id="IPR028098">
    <property type="entry name" value="Glyco_trans_4-like_N"/>
</dbReference>
<dbReference type="InterPro" id="IPR050194">
    <property type="entry name" value="Glycosyltransferase_grp1"/>
</dbReference>
<reference evidence="3" key="1">
    <citation type="submission" date="2021-07" db="EMBL/GenBank/DDBJ databases">
        <title>Shewanella sp. YLB-07 whole genome sequence.</title>
        <authorList>
            <person name="Yu L."/>
        </authorList>
    </citation>
    <scope>NUCLEOTIDE SEQUENCE</scope>
    <source>
        <strain evidence="3">YLB-08</strain>
    </source>
</reference>
<dbReference type="CDD" id="cd03801">
    <property type="entry name" value="GT4_PimA-like"/>
    <property type="match status" value="1"/>
</dbReference>
<dbReference type="Proteomes" id="UP000316416">
    <property type="component" value="Chromosome"/>
</dbReference>
<dbReference type="InterPro" id="IPR001296">
    <property type="entry name" value="Glyco_trans_1"/>
</dbReference>
<sequence length="397" mass="43896">MKSVLITSNAYFPNIGGIENSLRYLALSYVSQGYHVDVVVSDVNSVTACSLAKYESLDGVHIHRYSSFSHLPLYLRPVRGLLSFFAMWQAYRKIKHSSSPVITISRFHSTTVMAKIAGLKSVTYLLPGVVKFQNTAKNLSKQSGFLGRVKQKIQWYLHTWIQQRAFNQADKLAVFSHNMQQQVNACLTHEKPLALLKPGVDTSRFCPLDGPAKSALKAELGLPLDKHVLLIVGRFVSAKGIVFALEAMRSLPGFHLVLVGGGEEEGLYQLKVSEYSLESSVTFAGVQQNPLAYYQSADAFLMTSVYEPLGQTILEALACALPVVAFQKSPDVITATNELLSADEAVFVHKLCATELAEQLKGLFASPQRMNELQLSSRQLAIKNFSWDVLAKHLLDD</sequence>
<dbReference type="PANTHER" id="PTHR45947:SF3">
    <property type="entry name" value="SULFOQUINOVOSYL TRANSFERASE SQD2"/>
    <property type="match status" value="1"/>
</dbReference>
<accession>A0ABX6V9X6</accession>
<feature type="domain" description="Glycosyltransferase subfamily 4-like N-terminal" evidence="2">
    <location>
        <begin position="15"/>
        <end position="204"/>
    </location>
</feature>